<gene>
    <name evidence="1" type="ORF">MPH_02170</name>
</gene>
<evidence type="ECO:0000313" key="1">
    <source>
        <dbReference type="EMBL" id="EKG20521.1"/>
    </source>
</evidence>
<dbReference type="VEuPathDB" id="FungiDB:MPH_02170"/>
<dbReference type="InParanoid" id="K2RDB7"/>
<dbReference type="HOGENOM" id="CLU_3178025_0_0_1"/>
<reference evidence="1 2" key="1">
    <citation type="journal article" date="2012" name="BMC Genomics">
        <title>Tools to kill: Genome of one of the most destructive plant pathogenic fungi Macrophomina phaseolina.</title>
        <authorList>
            <person name="Islam M.S."/>
            <person name="Haque M.S."/>
            <person name="Islam M.M."/>
            <person name="Emdad E.M."/>
            <person name="Halim A."/>
            <person name="Hossen Q.M.M."/>
            <person name="Hossain M.Z."/>
            <person name="Ahmed B."/>
            <person name="Rahim S."/>
            <person name="Rahman M.S."/>
            <person name="Alam M.M."/>
            <person name="Hou S."/>
            <person name="Wan X."/>
            <person name="Saito J.A."/>
            <person name="Alam M."/>
        </authorList>
    </citation>
    <scope>NUCLEOTIDE SEQUENCE [LARGE SCALE GENOMIC DNA]</scope>
    <source>
        <strain evidence="1 2">MS6</strain>
    </source>
</reference>
<proteinExistence type="predicted"/>
<protein>
    <submittedName>
        <fullName evidence="1">Uncharacterized protein</fullName>
    </submittedName>
</protein>
<dbReference type="Gene3D" id="3.30.70.270">
    <property type="match status" value="1"/>
</dbReference>
<dbReference type="Proteomes" id="UP000007129">
    <property type="component" value="Unassembled WGS sequence"/>
</dbReference>
<dbReference type="InterPro" id="IPR043128">
    <property type="entry name" value="Rev_trsase/Diguanyl_cyclase"/>
</dbReference>
<organism evidence="1 2">
    <name type="scientific">Macrophomina phaseolina (strain MS6)</name>
    <name type="common">Charcoal rot fungus</name>
    <dbReference type="NCBI Taxonomy" id="1126212"/>
    <lineage>
        <taxon>Eukaryota</taxon>
        <taxon>Fungi</taxon>
        <taxon>Dikarya</taxon>
        <taxon>Ascomycota</taxon>
        <taxon>Pezizomycotina</taxon>
        <taxon>Dothideomycetes</taxon>
        <taxon>Dothideomycetes incertae sedis</taxon>
        <taxon>Botryosphaeriales</taxon>
        <taxon>Botryosphaeriaceae</taxon>
        <taxon>Macrophomina</taxon>
    </lineage>
</organism>
<sequence length="47" mass="5926">AFLKFINFYYRFIRYFLRLSRPLTELTKGEYFTIKTSKRKIKYGLFF</sequence>
<dbReference type="EMBL" id="AHHD01000084">
    <property type="protein sequence ID" value="EKG20521.1"/>
    <property type="molecule type" value="Genomic_DNA"/>
</dbReference>
<comment type="caution">
    <text evidence="1">The sequence shown here is derived from an EMBL/GenBank/DDBJ whole genome shotgun (WGS) entry which is preliminary data.</text>
</comment>
<accession>K2RDB7</accession>
<evidence type="ECO:0000313" key="2">
    <source>
        <dbReference type="Proteomes" id="UP000007129"/>
    </source>
</evidence>
<dbReference type="AlphaFoldDB" id="K2RDB7"/>
<feature type="non-terminal residue" evidence="1">
    <location>
        <position position="1"/>
    </location>
</feature>
<name>K2RDB7_MACPH</name>